<dbReference type="AlphaFoldDB" id="A0A8R7V1U2"/>
<reference evidence="2" key="1">
    <citation type="journal article" date="2013" name="Nature">
        <title>Draft genome of the wheat A-genome progenitor Triticum urartu.</title>
        <authorList>
            <person name="Ling H.Q."/>
            <person name="Zhao S."/>
            <person name="Liu D."/>
            <person name="Wang J."/>
            <person name="Sun H."/>
            <person name="Zhang C."/>
            <person name="Fan H."/>
            <person name="Li D."/>
            <person name="Dong L."/>
            <person name="Tao Y."/>
            <person name="Gao C."/>
            <person name="Wu H."/>
            <person name="Li Y."/>
            <person name="Cui Y."/>
            <person name="Guo X."/>
            <person name="Zheng S."/>
            <person name="Wang B."/>
            <person name="Yu K."/>
            <person name="Liang Q."/>
            <person name="Yang W."/>
            <person name="Lou X."/>
            <person name="Chen J."/>
            <person name="Feng M."/>
            <person name="Jian J."/>
            <person name="Zhang X."/>
            <person name="Luo G."/>
            <person name="Jiang Y."/>
            <person name="Liu J."/>
            <person name="Wang Z."/>
            <person name="Sha Y."/>
            <person name="Zhang B."/>
            <person name="Wu H."/>
            <person name="Tang D."/>
            <person name="Shen Q."/>
            <person name="Xue P."/>
            <person name="Zou S."/>
            <person name="Wang X."/>
            <person name="Liu X."/>
            <person name="Wang F."/>
            <person name="Yang Y."/>
            <person name="An X."/>
            <person name="Dong Z."/>
            <person name="Zhang K."/>
            <person name="Zhang X."/>
            <person name="Luo M.C."/>
            <person name="Dvorak J."/>
            <person name="Tong Y."/>
            <person name="Wang J."/>
            <person name="Yang H."/>
            <person name="Li Z."/>
            <person name="Wang D."/>
            <person name="Zhang A."/>
            <person name="Wang J."/>
        </authorList>
    </citation>
    <scope>NUCLEOTIDE SEQUENCE</scope>
    <source>
        <strain evidence="2">cv. G1812</strain>
    </source>
</reference>
<name>A0A8R7V1U2_TRIUA</name>
<dbReference type="Gramene" id="TuG1812G0700002984.01.T01">
    <property type="protein sequence ID" value="TuG1812G0700002984.01.T01.cds307945"/>
    <property type="gene ID" value="TuG1812G0700002984.01"/>
</dbReference>
<dbReference type="Proteomes" id="UP000015106">
    <property type="component" value="Chromosome 7"/>
</dbReference>
<organism evidence="1 2">
    <name type="scientific">Triticum urartu</name>
    <name type="common">Red wild einkorn</name>
    <name type="synonym">Crithodium urartu</name>
    <dbReference type="NCBI Taxonomy" id="4572"/>
    <lineage>
        <taxon>Eukaryota</taxon>
        <taxon>Viridiplantae</taxon>
        <taxon>Streptophyta</taxon>
        <taxon>Embryophyta</taxon>
        <taxon>Tracheophyta</taxon>
        <taxon>Spermatophyta</taxon>
        <taxon>Magnoliopsida</taxon>
        <taxon>Liliopsida</taxon>
        <taxon>Poales</taxon>
        <taxon>Poaceae</taxon>
        <taxon>BOP clade</taxon>
        <taxon>Pooideae</taxon>
        <taxon>Triticodae</taxon>
        <taxon>Triticeae</taxon>
        <taxon>Triticinae</taxon>
        <taxon>Triticum</taxon>
    </lineage>
</organism>
<sequence length="38" mass="4643">MGGVWREQTQYRHGDFWRGSDRWCYRTSTFMETSTHEG</sequence>
<proteinExistence type="predicted"/>
<accession>A0A8R7V1U2</accession>
<evidence type="ECO:0000313" key="1">
    <source>
        <dbReference type="EnsemblPlants" id="TuG1812G0700002984.01.T01.cds307945"/>
    </source>
</evidence>
<protein>
    <submittedName>
        <fullName evidence="1">Uncharacterized protein</fullName>
    </submittedName>
</protein>
<reference evidence="1" key="3">
    <citation type="submission" date="2022-06" db="UniProtKB">
        <authorList>
            <consortium name="EnsemblPlants"/>
        </authorList>
    </citation>
    <scope>IDENTIFICATION</scope>
</reference>
<keyword evidence="2" id="KW-1185">Reference proteome</keyword>
<dbReference type="EnsemblPlants" id="TuG1812G0700002984.01.T01">
    <property type="protein sequence ID" value="TuG1812G0700002984.01.T01.cds307945"/>
    <property type="gene ID" value="TuG1812G0700002984.01"/>
</dbReference>
<evidence type="ECO:0000313" key="2">
    <source>
        <dbReference type="Proteomes" id="UP000015106"/>
    </source>
</evidence>
<reference evidence="1" key="2">
    <citation type="submission" date="2018-03" db="EMBL/GenBank/DDBJ databases">
        <title>The Triticum urartu genome reveals the dynamic nature of wheat genome evolution.</title>
        <authorList>
            <person name="Ling H."/>
            <person name="Ma B."/>
            <person name="Shi X."/>
            <person name="Liu H."/>
            <person name="Dong L."/>
            <person name="Sun H."/>
            <person name="Cao Y."/>
            <person name="Gao Q."/>
            <person name="Zheng S."/>
            <person name="Li Y."/>
            <person name="Yu Y."/>
            <person name="Du H."/>
            <person name="Qi M."/>
            <person name="Li Y."/>
            <person name="Yu H."/>
            <person name="Cui Y."/>
            <person name="Wang N."/>
            <person name="Chen C."/>
            <person name="Wu H."/>
            <person name="Zhao Y."/>
            <person name="Zhang J."/>
            <person name="Li Y."/>
            <person name="Zhou W."/>
            <person name="Zhang B."/>
            <person name="Hu W."/>
            <person name="Eijk M."/>
            <person name="Tang J."/>
            <person name="Witsenboer H."/>
            <person name="Zhao S."/>
            <person name="Li Z."/>
            <person name="Zhang A."/>
            <person name="Wang D."/>
            <person name="Liang C."/>
        </authorList>
    </citation>
    <scope>NUCLEOTIDE SEQUENCE [LARGE SCALE GENOMIC DNA]</scope>
    <source>
        <strain evidence="1">cv. G1812</strain>
    </source>
</reference>